<comment type="similarity">
    <text evidence="10">Belongs to the ABC-4 integral membrane protein family.</text>
</comment>
<dbReference type="Proteomes" id="UP000824134">
    <property type="component" value="Unassembled WGS sequence"/>
</dbReference>
<dbReference type="GO" id="GO:0016887">
    <property type="term" value="F:ATP hydrolysis activity"/>
    <property type="evidence" value="ECO:0007669"/>
    <property type="project" value="InterPro"/>
</dbReference>
<name>A0A9D2CRT8_9MICC</name>
<evidence type="ECO:0000256" key="12">
    <source>
        <dbReference type="SAM" id="Phobius"/>
    </source>
</evidence>
<dbReference type="PANTHER" id="PTHR24220">
    <property type="entry name" value="IMPORT ATP-BINDING PROTEIN"/>
    <property type="match status" value="1"/>
</dbReference>
<feature type="domain" description="ABC transporter" evidence="13">
    <location>
        <begin position="5"/>
        <end position="241"/>
    </location>
</feature>
<evidence type="ECO:0000313" key="15">
    <source>
        <dbReference type="Proteomes" id="UP000824134"/>
    </source>
</evidence>
<feature type="transmembrane region" description="Helical" evidence="12">
    <location>
        <begin position="524"/>
        <end position="544"/>
    </location>
</feature>
<keyword evidence="4" id="KW-0997">Cell inner membrane</keyword>
<accession>A0A9D2CRT8</accession>
<evidence type="ECO:0000259" key="13">
    <source>
        <dbReference type="PROSITE" id="PS50893"/>
    </source>
</evidence>
<dbReference type="InterPro" id="IPR003439">
    <property type="entry name" value="ABC_transporter-like_ATP-bd"/>
</dbReference>
<proteinExistence type="inferred from homology"/>
<comment type="similarity">
    <text evidence="11">Belongs to the ABC transporter superfamily. Macrolide exporter (TC 3.A.1.122) family.</text>
</comment>
<dbReference type="Pfam" id="PF00005">
    <property type="entry name" value="ABC_tran"/>
    <property type="match status" value="1"/>
</dbReference>
<evidence type="ECO:0000256" key="1">
    <source>
        <dbReference type="ARBA" id="ARBA00004429"/>
    </source>
</evidence>
<evidence type="ECO:0000313" key="14">
    <source>
        <dbReference type="EMBL" id="HIY95926.1"/>
    </source>
</evidence>
<evidence type="ECO:0000256" key="8">
    <source>
        <dbReference type="ARBA" id="ARBA00022989"/>
    </source>
</evidence>
<dbReference type="GO" id="GO:0005524">
    <property type="term" value="F:ATP binding"/>
    <property type="evidence" value="ECO:0007669"/>
    <property type="project" value="UniProtKB-KW"/>
</dbReference>
<dbReference type="InterPro" id="IPR015854">
    <property type="entry name" value="ABC_transpr_LolD-like"/>
</dbReference>
<feature type="transmembrane region" description="Helical" evidence="12">
    <location>
        <begin position="564"/>
        <end position="588"/>
    </location>
</feature>
<keyword evidence="7 14" id="KW-0067">ATP-binding</keyword>
<dbReference type="PROSITE" id="PS50893">
    <property type="entry name" value="ABC_TRANSPORTER_2"/>
    <property type="match status" value="1"/>
</dbReference>
<dbReference type="InterPro" id="IPR025857">
    <property type="entry name" value="MacB_PCD"/>
</dbReference>
<keyword evidence="3" id="KW-1003">Cell membrane</keyword>
<sequence>MSALITLRGISKEYKNQDIPALSDINLDIYPGEFIAITGLSGSGKSTLLNILGLLASADTGTYTIDGKNLKDVSATEKDALRSHYFGFIFQASHVLGYETVSKNAMLGLRTQNRPLPQRAQEAHTWITNVGLSHRATAHGKELSGGERQRLAIARAMATEPSVLLADEPTGNLDSKNAQLVFQHLQDINASGTTVILITHDPNLASQAPRQITLHDGRIIEDTGHPHRGTPAPNVKPAHLKRRANQSTRPWVDDAADALNYISISPYKALTLIFAFMLGVGGLMTAQGLSATAANAVSHTIATAALDDLKATISPPEASTAYENQTVNTLKEKISTYPGVKTITASRYLSARDLNPSSLPHLPGNFTGTIYAVDSDHFTYLEATVSHPHALWQLDGNQPVAFIGDKVAQELGVGNPNSGNGVLWLGGRPVTVLGYISGSSRDATATSNIYTNFTYGLSSYQAQQMPETELAIRTELGYPAPLAEALPLIINPVAPETISVSTVGDLRSIQRGVSSNLASLVSGISWLLIFLASLTSATTLYTSVQARRTEIALRRAIGASKASILRIFLLEGTFIGLAGGIAGVSLGTLGVLVTSLNLGWTPLISSSWMWLGVTIGAVTGMLSAAYPAYLAAQAQPAEAMRV</sequence>
<dbReference type="InterPro" id="IPR003593">
    <property type="entry name" value="AAA+_ATPase"/>
</dbReference>
<dbReference type="InterPro" id="IPR017871">
    <property type="entry name" value="ABC_transporter-like_CS"/>
</dbReference>
<evidence type="ECO:0000256" key="5">
    <source>
        <dbReference type="ARBA" id="ARBA00022692"/>
    </source>
</evidence>
<dbReference type="SMART" id="SM00382">
    <property type="entry name" value="AAA"/>
    <property type="match status" value="1"/>
</dbReference>
<evidence type="ECO:0000256" key="4">
    <source>
        <dbReference type="ARBA" id="ARBA00022519"/>
    </source>
</evidence>
<evidence type="ECO:0000256" key="9">
    <source>
        <dbReference type="ARBA" id="ARBA00023136"/>
    </source>
</evidence>
<keyword evidence="5 12" id="KW-0812">Transmembrane</keyword>
<keyword evidence="6" id="KW-0547">Nucleotide-binding</keyword>
<dbReference type="EMBL" id="DXCN01000074">
    <property type="protein sequence ID" value="HIY95926.1"/>
    <property type="molecule type" value="Genomic_DNA"/>
</dbReference>
<dbReference type="SUPFAM" id="SSF52540">
    <property type="entry name" value="P-loop containing nucleoside triphosphate hydrolases"/>
    <property type="match status" value="1"/>
</dbReference>
<reference evidence="14" key="2">
    <citation type="submission" date="2021-04" db="EMBL/GenBank/DDBJ databases">
        <authorList>
            <person name="Gilroy R."/>
        </authorList>
    </citation>
    <scope>NUCLEOTIDE SEQUENCE</scope>
    <source>
        <strain evidence="14">ChiHjej12B11-9195</strain>
    </source>
</reference>
<reference evidence="14" key="1">
    <citation type="journal article" date="2021" name="PeerJ">
        <title>Extensive microbial diversity within the chicken gut microbiome revealed by metagenomics and culture.</title>
        <authorList>
            <person name="Gilroy R."/>
            <person name="Ravi A."/>
            <person name="Getino M."/>
            <person name="Pursley I."/>
            <person name="Horton D.L."/>
            <person name="Alikhan N.F."/>
            <person name="Baker D."/>
            <person name="Gharbi K."/>
            <person name="Hall N."/>
            <person name="Watson M."/>
            <person name="Adriaenssens E.M."/>
            <person name="Foster-Nyarko E."/>
            <person name="Jarju S."/>
            <person name="Secka A."/>
            <person name="Antonio M."/>
            <person name="Oren A."/>
            <person name="Chaudhuri R.R."/>
            <person name="La Ragione R."/>
            <person name="Hildebrand F."/>
            <person name="Pallen M.J."/>
        </authorList>
    </citation>
    <scope>NUCLEOTIDE SEQUENCE</scope>
    <source>
        <strain evidence="14">ChiHjej12B11-9195</strain>
    </source>
</reference>
<evidence type="ECO:0000256" key="3">
    <source>
        <dbReference type="ARBA" id="ARBA00022475"/>
    </source>
</evidence>
<keyword evidence="2" id="KW-0813">Transport</keyword>
<comment type="caution">
    <text evidence="14">The sequence shown here is derived from an EMBL/GenBank/DDBJ whole genome shotgun (WGS) entry which is preliminary data.</text>
</comment>
<keyword evidence="8 12" id="KW-1133">Transmembrane helix</keyword>
<dbReference type="AlphaFoldDB" id="A0A9D2CRT8"/>
<dbReference type="InterPro" id="IPR017911">
    <property type="entry name" value="MacB-like_ATP-bd"/>
</dbReference>
<dbReference type="CDD" id="cd03255">
    <property type="entry name" value="ABC_MJ0796_LolCDE_FtsE"/>
    <property type="match status" value="1"/>
</dbReference>
<evidence type="ECO:0000256" key="6">
    <source>
        <dbReference type="ARBA" id="ARBA00022741"/>
    </source>
</evidence>
<dbReference type="InterPro" id="IPR003838">
    <property type="entry name" value="ABC3_permease_C"/>
</dbReference>
<organism evidence="14 15">
    <name type="scientific">Candidatus Rothia avicola</name>
    <dbReference type="NCBI Taxonomy" id="2840478"/>
    <lineage>
        <taxon>Bacteria</taxon>
        <taxon>Bacillati</taxon>
        <taxon>Actinomycetota</taxon>
        <taxon>Actinomycetes</taxon>
        <taxon>Micrococcales</taxon>
        <taxon>Micrococcaceae</taxon>
        <taxon>Rothia</taxon>
    </lineage>
</organism>
<keyword evidence="9 12" id="KW-0472">Membrane</keyword>
<evidence type="ECO:0000256" key="11">
    <source>
        <dbReference type="ARBA" id="ARBA00038388"/>
    </source>
</evidence>
<feature type="transmembrane region" description="Helical" evidence="12">
    <location>
        <begin position="608"/>
        <end position="632"/>
    </location>
</feature>
<gene>
    <name evidence="14" type="ORF">H9821_09800</name>
</gene>
<evidence type="ECO:0000256" key="2">
    <source>
        <dbReference type="ARBA" id="ARBA00022448"/>
    </source>
</evidence>
<dbReference type="Gene3D" id="3.40.50.300">
    <property type="entry name" value="P-loop containing nucleotide triphosphate hydrolases"/>
    <property type="match status" value="1"/>
</dbReference>
<dbReference type="GO" id="GO:0022857">
    <property type="term" value="F:transmembrane transporter activity"/>
    <property type="evidence" value="ECO:0007669"/>
    <property type="project" value="TreeGrafter"/>
</dbReference>
<evidence type="ECO:0000256" key="10">
    <source>
        <dbReference type="ARBA" id="ARBA00038076"/>
    </source>
</evidence>
<comment type="subcellular location">
    <subcellularLocation>
        <location evidence="1">Cell inner membrane</location>
        <topology evidence="1">Multi-pass membrane protein</topology>
    </subcellularLocation>
</comment>
<dbReference type="Pfam" id="PF12704">
    <property type="entry name" value="MacB_PCD"/>
    <property type="match status" value="1"/>
</dbReference>
<dbReference type="InterPro" id="IPR027417">
    <property type="entry name" value="P-loop_NTPase"/>
</dbReference>
<dbReference type="Pfam" id="PF02687">
    <property type="entry name" value="FtsX"/>
    <property type="match status" value="1"/>
</dbReference>
<dbReference type="GO" id="GO:0005886">
    <property type="term" value="C:plasma membrane"/>
    <property type="evidence" value="ECO:0007669"/>
    <property type="project" value="UniProtKB-SubCell"/>
</dbReference>
<evidence type="ECO:0000256" key="7">
    <source>
        <dbReference type="ARBA" id="ARBA00022840"/>
    </source>
</evidence>
<protein>
    <submittedName>
        <fullName evidence="14">ATP-binding cassette domain-containing protein</fullName>
    </submittedName>
</protein>
<dbReference type="PANTHER" id="PTHR24220:SF86">
    <property type="entry name" value="ABC TRANSPORTER ABCH.1"/>
    <property type="match status" value="1"/>
</dbReference>
<dbReference type="PROSITE" id="PS00211">
    <property type="entry name" value="ABC_TRANSPORTER_1"/>
    <property type="match status" value="1"/>
</dbReference>